<protein>
    <recommendedName>
        <fullName evidence="5">HTH tetR-type domain-containing protein</fullName>
    </recommendedName>
</protein>
<feature type="domain" description="HTH tetR-type" evidence="5">
    <location>
        <begin position="1"/>
        <end position="50"/>
    </location>
</feature>
<keyword evidence="3" id="KW-0804">Transcription</keyword>
<dbReference type="GO" id="GO:0000976">
    <property type="term" value="F:transcription cis-regulatory region binding"/>
    <property type="evidence" value="ECO:0007669"/>
    <property type="project" value="TreeGrafter"/>
</dbReference>
<dbReference type="InterPro" id="IPR023772">
    <property type="entry name" value="DNA-bd_HTH_TetR-type_CS"/>
</dbReference>
<evidence type="ECO:0000256" key="1">
    <source>
        <dbReference type="ARBA" id="ARBA00023015"/>
    </source>
</evidence>
<dbReference type="Pfam" id="PF00440">
    <property type="entry name" value="TetR_N"/>
    <property type="match status" value="1"/>
</dbReference>
<gene>
    <name evidence="6" type="ORF">hbim_01510</name>
</gene>
<evidence type="ECO:0000313" key="6">
    <source>
        <dbReference type="EMBL" id="BDY27585.1"/>
    </source>
</evidence>
<sequence>MRLFAEHGVKETTIRAVAADAGVAPGLVSHHFGSKQGLRDACDGYVMDYLRRVIAEGVDGQAIADPGYLGDVYRDAPIVLRYVSRALVDESPGATTLFDNLVALTERYVTDHPVHGRSANHDLRTLAAVHVAMRLGVWILHPHLVRALGAEALTPAVLSRISAAVLDAMSPDLAGADLMSLARNGLARFQQEHEQ</sequence>
<dbReference type="PANTHER" id="PTHR30055:SF234">
    <property type="entry name" value="HTH-TYPE TRANSCRIPTIONAL REGULATOR BETI"/>
    <property type="match status" value="1"/>
</dbReference>
<accession>A0AAI8TRE1</accession>
<dbReference type="PROSITE" id="PS01081">
    <property type="entry name" value="HTH_TETR_1"/>
    <property type="match status" value="1"/>
</dbReference>
<feature type="DNA-binding region" description="H-T-H motif" evidence="4">
    <location>
        <begin position="13"/>
        <end position="32"/>
    </location>
</feature>
<dbReference type="Gene3D" id="1.10.357.10">
    <property type="entry name" value="Tetracycline Repressor, domain 2"/>
    <property type="match status" value="1"/>
</dbReference>
<keyword evidence="1" id="KW-0805">Transcription regulation</keyword>
<evidence type="ECO:0000256" key="4">
    <source>
        <dbReference type="PROSITE-ProRule" id="PRU00335"/>
    </source>
</evidence>
<dbReference type="AlphaFoldDB" id="A0AAI8TRE1"/>
<evidence type="ECO:0000259" key="5">
    <source>
        <dbReference type="PROSITE" id="PS50977"/>
    </source>
</evidence>
<dbReference type="InterPro" id="IPR001647">
    <property type="entry name" value="HTH_TetR"/>
</dbReference>
<dbReference type="GO" id="GO:0003700">
    <property type="term" value="F:DNA-binding transcription factor activity"/>
    <property type="evidence" value="ECO:0007669"/>
    <property type="project" value="TreeGrafter"/>
</dbReference>
<evidence type="ECO:0000256" key="2">
    <source>
        <dbReference type="ARBA" id="ARBA00023125"/>
    </source>
</evidence>
<evidence type="ECO:0000256" key="3">
    <source>
        <dbReference type="ARBA" id="ARBA00023163"/>
    </source>
</evidence>
<name>A0AAI8TRE1_MYCME</name>
<organism evidence="6 7">
    <name type="scientific">Mycolicibacterium mageritense</name>
    <name type="common">Mycobacterium mageritense</name>
    <dbReference type="NCBI Taxonomy" id="53462"/>
    <lineage>
        <taxon>Bacteria</taxon>
        <taxon>Bacillati</taxon>
        <taxon>Actinomycetota</taxon>
        <taxon>Actinomycetes</taxon>
        <taxon>Mycobacteriales</taxon>
        <taxon>Mycobacteriaceae</taxon>
        <taxon>Mycolicibacterium</taxon>
    </lineage>
</organism>
<dbReference type="PROSITE" id="PS50977">
    <property type="entry name" value="HTH_TETR_2"/>
    <property type="match status" value="1"/>
</dbReference>
<proteinExistence type="predicted"/>
<dbReference type="EMBL" id="AP027452">
    <property type="protein sequence ID" value="BDY27585.1"/>
    <property type="molecule type" value="Genomic_DNA"/>
</dbReference>
<dbReference type="InterPro" id="IPR009057">
    <property type="entry name" value="Homeodomain-like_sf"/>
</dbReference>
<reference evidence="6" key="1">
    <citation type="submission" date="2023-03" db="EMBL/GenBank/DDBJ databases">
        <title>Draft genome sequence of a Mycolicibacterium mageritense strain H4_3_1 isolated from a hybrid biological-inorganic system reactor.</title>
        <authorList>
            <person name="Feng X."/>
            <person name="Kazama D."/>
            <person name="Sato K."/>
            <person name="Kobayashi H."/>
        </authorList>
    </citation>
    <scope>NUCLEOTIDE SEQUENCE</scope>
    <source>
        <strain evidence="6">H4_3_1</strain>
    </source>
</reference>
<evidence type="ECO:0000313" key="7">
    <source>
        <dbReference type="Proteomes" id="UP001241092"/>
    </source>
</evidence>
<dbReference type="Proteomes" id="UP001241092">
    <property type="component" value="Chromosome"/>
</dbReference>
<keyword evidence="2 4" id="KW-0238">DNA-binding</keyword>
<dbReference type="SUPFAM" id="SSF46689">
    <property type="entry name" value="Homeodomain-like"/>
    <property type="match status" value="1"/>
</dbReference>
<dbReference type="PANTHER" id="PTHR30055">
    <property type="entry name" value="HTH-TYPE TRANSCRIPTIONAL REGULATOR RUTR"/>
    <property type="match status" value="1"/>
</dbReference>
<dbReference type="InterPro" id="IPR050109">
    <property type="entry name" value="HTH-type_TetR-like_transc_reg"/>
</dbReference>